<organism evidence="5 6">
    <name type="scientific">Strongyloides venezuelensis</name>
    <name type="common">Threadworm</name>
    <dbReference type="NCBI Taxonomy" id="75913"/>
    <lineage>
        <taxon>Eukaryota</taxon>
        <taxon>Metazoa</taxon>
        <taxon>Ecdysozoa</taxon>
        <taxon>Nematoda</taxon>
        <taxon>Chromadorea</taxon>
        <taxon>Rhabditida</taxon>
        <taxon>Tylenchina</taxon>
        <taxon>Panagrolaimomorpha</taxon>
        <taxon>Strongyloidoidea</taxon>
        <taxon>Strongyloididae</taxon>
        <taxon>Strongyloides</taxon>
    </lineage>
</organism>
<dbReference type="PROSITE" id="PS01031">
    <property type="entry name" value="SHSP"/>
    <property type="match status" value="1"/>
</dbReference>
<dbReference type="GO" id="GO:0051082">
    <property type="term" value="F:unfolded protein binding"/>
    <property type="evidence" value="ECO:0007669"/>
    <property type="project" value="TreeGrafter"/>
</dbReference>
<keyword evidence="5" id="KW-1185">Reference proteome</keyword>
<dbReference type="Gene3D" id="2.60.40.790">
    <property type="match status" value="1"/>
</dbReference>
<evidence type="ECO:0000259" key="4">
    <source>
        <dbReference type="PROSITE" id="PS01031"/>
    </source>
</evidence>
<comment type="similarity">
    <text evidence="1 2">Belongs to the small heat shock protein (HSP20) family.</text>
</comment>
<protein>
    <submittedName>
        <fullName evidence="6">SHSP domain-containing protein</fullName>
    </submittedName>
</protein>
<dbReference type="AlphaFoldDB" id="A0A0K0EW54"/>
<name>A0A0K0EW54_STRVS</name>
<dbReference type="WBParaSite" id="SVE_0075300.1">
    <property type="protein sequence ID" value="SVE_0075300.1"/>
    <property type="gene ID" value="SVE_0075300"/>
</dbReference>
<dbReference type="InterPro" id="IPR008978">
    <property type="entry name" value="HSP20-like_chaperone"/>
</dbReference>
<feature type="region of interest" description="Disordered" evidence="3">
    <location>
        <begin position="330"/>
        <end position="349"/>
    </location>
</feature>
<feature type="compositionally biased region" description="Polar residues" evidence="3">
    <location>
        <begin position="292"/>
        <end position="312"/>
    </location>
</feature>
<dbReference type="PANTHER" id="PTHR45640:SF10">
    <property type="entry name" value="SHSP DOMAIN-CONTAINING PROTEIN"/>
    <property type="match status" value="1"/>
</dbReference>
<dbReference type="Pfam" id="PF00011">
    <property type="entry name" value="HSP20"/>
    <property type="match status" value="1"/>
</dbReference>
<dbReference type="InterPro" id="IPR001436">
    <property type="entry name" value="Alpha-crystallin/sHSP_animal"/>
</dbReference>
<dbReference type="STRING" id="75913.A0A0K0EW54"/>
<feature type="compositionally biased region" description="Basic and acidic residues" evidence="3">
    <location>
        <begin position="394"/>
        <end position="408"/>
    </location>
</feature>
<dbReference type="Proteomes" id="UP000035680">
    <property type="component" value="Unassembled WGS sequence"/>
</dbReference>
<feature type="compositionally biased region" description="Low complexity" evidence="3">
    <location>
        <begin position="242"/>
        <end position="251"/>
    </location>
</feature>
<evidence type="ECO:0000313" key="5">
    <source>
        <dbReference type="Proteomes" id="UP000035680"/>
    </source>
</evidence>
<dbReference type="SUPFAM" id="SSF49764">
    <property type="entry name" value="HSP20-like chaperones"/>
    <property type="match status" value="1"/>
</dbReference>
<feature type="region of interest" description="Disordered" evidence="3">
    <location>
        <begin position="387"/>
        <end position="436"/>
    </location>
</feature>
<dbReference type="GO" id="GO:0005737">
    <property type="term" value="C:cytoplasm"/>
    <property type="evidence" value="ECO:0007669"/>
    <property type="project" value="TreeGrafter"/>
</dbReference>
<reference evidence="6" key="2">
    <citation type="submission" date="2015-08" db="UniProtKB">
        <authorList>
            <consortium name="WormBaseParasite"/>
        </authorList>
    </citation>
    <scope>IDENTIFICATION</scope>
</reference>
<evidence type="ECO:0000313" key="6">
    <source>
        <dbReference type="WBParaSite" id="SVE_0075300.1"/>
    </source>
</evidence>
<dbReference type="GO" id="GO:0009408">
    <property type="term" value="P:response to heat"/>
    <property type="evidence" value="ECO:0007669"/>
    <property type="project" value="TreeGrafter"/>
</dbReference>
<dbReference type="PRINTS" id="PR00299">
    <property type="entry name" value="ACRYSTALLIN"/>
</dbReference>
<feature type="compositionally biased region" description="Basic and acidic residues" evidence="3">
    <location>
        <begin position="218"/>
        <end position="241"/>
    </location>
</feature>
<proteinExistence type="inferred from homology"/>
<dbReference type="InterPro" id="IPR002068">
    <property type="entry name" value="A-crystallin/Hsp20_dom"/>
</dbReference>
<evidence type="ECO:0000256" key="2">
    <source>
        <dbReference type="RuleBase" id="RU003616"/>
    </source>
</evidence>
<dbReference type="GO" id="GO:0005634">
    <property type="term" value="C:nucleus"/>
    <property type="evidence" value="ECO:0007669"/>
    <property type="project" value="TreeGrafter"/>
</dbReference>
<dbReference type="CDD" id="cd06526">
    <property type="entry name" value="metazoan_ACD"/>
    <property type="match status" value="1"/>
</dbReference>
<evidence type="ECO:0000256" key="1">
    <source>
        <dbReference type="PROSITE-ProRule" id="PRU00285"/>
    </source>
</evidence>
<feature type="region of interest" description="Disordered" evidence="3">
    <location>
        <begin position="203"/>
        <end position="323"/>
    </location>
</feature>
<reference evidence="5" key="1">
    <citation type="submission" date="2014-07" db="EMBL/GenBank/DDBJ databases">
        <authorList>
            <person name="Martin A.A"/>
            <person name="De Silva N."/>
        </authorList>
    </citation>
    <scope>NUCLEOTIDE SEQUENCE</scope>
</reference>
<sequence length="436" mass="51234">MTIISKLPFGRNPFITEDISRDDFWNRSLIKNFDDWPSDWPRPGELMRKFRSPFTTDFESTWPSHWPSLNTVMPRFNRHLSSISPNWRSDPFWLSTYPTWAEPTFKDGVDVSVNVINNQNEFTVDVDAYQFKPEELTVKTIDDTLIIEGKHSDVRDNDNYTKMYFIRKYQLPDEVDMSRLESSIDRRGRLIVSAPKFQNRHNVEYNRHIPIQQTSYNRSRDERSFASDYNAQHKSEFHEKMSSGSSGYGHSPPQSNYRPQSPVRVPSDHHNHSSYYDSHHRRGMSHDRNNYESRSYSPKPYSTSSGWRNNYSGGDDNVASKETYERNTRYREETFSSNNSNSKFTPEPILNTGTVRERNIPVRFEDNSTKIHDLRKTRSGLIDEDFYGSSKNLGHHEHQRQYERRDSNHSSSNSASRSKSSSRMYQSSKYSVKEGF</sequence>
<dbReference type="GO" id="GO:0042026">
    <property type="term" value="P:protein refolding"/>
    <property type="evidence" value="ECO:0007669"/>
    <property type="project" value="TreeGrafter"/>
</dbReference>
<feature type="domain" description="SHSP" evidence="4">
    <location>
        <begin position="104"/>
        <end position="214"/>
    </location>
</feature>
<dbReference type="PANTHER" id="PTHR45640">
    <property type="entry name" value="HEAT SHOCK PROTEIN HSP-12.2-RELATED"/>
    <property type="match status" value="1"/>
</dbReference>
<accession>A0A0K0EW54</accession>
<evidence type="ECO:0000256" key="3">
    <source>
        <dbReference type="SAM" id="MobiDB-lite"/>
    </source>
</evidence>
<feature type="compositionally biased region" description="Low complexity" evidence="3">
    <location>
        <begin position="409"/>
        <end position="430"/>
    </location>
</feature>